<evidence type="ECO:0000313" key="6">
    <source>
        <dbReference type="EMBL" id="PRQ40260.1"/>
    </source>
</evidence>
<dbReference type="OMA" id="MLYDSHI"/>
<accession>A0A2P6R1E6</accession>
<dbReference type="GO" id="GO:0016301">
    <property type="term" value="F:kinase activity"/>
    <property type="evidence" value="ECO:0007669"/>
    <property type="project" value="UniProtKB-KW"/>
</dbReference>
<dbReference type="Gramene" id="PRQ40260">
    <property type="protein sequence ID" value="PRQ40260"/>
    <property type="gene ID" value="RchiOBHm_Chr4g0434131"/>
</dbReference>
<keyword evidence="3" id="KW-1133">Transmembrane helix</keyword>
<proteinExistence type="predicted"/>
<sequence length="313" mass="35151">MRKGSTSIASTVLFPDVLAFLLFLVQVQARNLNEADCSSSCGDIHNIKYPFHLKGDPSGCGDPDFEFSCVNNKTILEIFPGKYYVKNISYTDNLLRLVDVNFANGSCSLPSGSIENSDGFVQDVRYKGHVNYTTGSRIRFVKCSRNVTLQNNEKYYYNYTEVPCLTRNGTYTYAVLDGMYTAMDYPPTCSLVSLAPVDYHEDVYKSPTYEAIVKELQAGFDLGWSVECRDCSLAGKHCVIDDKAWDTRPIIFQCAKDYKELTQFEARLIIVGICVAGVIGLLLIVAVLVFVIRKYKKRNKPVKNLQNQQSSTL</sequence>
<name>A0A2P6R1E6_ROSCH</name>
<feature type="domain" description="Wall-associated receptor kinase galacturonan-binding" evidence="5">
    <location>
        <begin position="37"/>
        <end position="99"/>
    </location>
</feature>
<keyword evidence="3" id="KW-0812">Transmembrane</keyword>
<evidence type="ECO:0000256" key="1">
    <source>
        <dbReference type="ARBA" id="ARBA00004167"/>
    </source>
</evidence>
<organism evidence="6 7">
    <name type="scientific">Rosa chinensis</name>
    <name type="common">China rose</name>
    <dbReference type="NCBI Taxonomy" id="74649"/>
    <lineage>
        <taxon>Eukaryota</taxon>
        <taxon>Viridiplantae</taxon>
        <taxon>Streptophyta</taxon>
        <taxon>Embryophyta</taxon>
        <taxon>Tracheophyta</taxon>
        <taxon>Spermatophyta</taxon>
        <taxon>Magnoliopsida</taxon>
        <taxon>eudicotyledons</taxon>
        <taxon>Gunneridae</taxon>
        <taxon>Pentapetalae</taxon>
        <taxon>rosids</taxon>
        <taxon>fabids</taxon>
        <taxon>Rosales</taxon>
        <taxon>Rosaceae</taxon>
        <taxon>Rosoideae</taxon>
        <taxon>Rosoideae incertae sedis</taxon>
        <taxon>Rosa</taxon>
    </lineage>
</organism>
<feature type="transmembrane region" description="Helical" evidence="3">
    <location>
        <begin position="268"/>
        <end position="292"/>
    </location>
</feature>
<dbReference type="PANTHER" id="PTHR33138">
    <property type="entry name" value="OS01G0690200 PROTEIN"/>
    <property type="match status" value="1"/>
</dbReference>
<dbReference type="InterPro" id="IPR025287">
    <property type="entry name" value="WAK_GUB"/>
</dbReference>
<comment type="subcellular location">
    <subcellularLocation>
        <location evidence="1">Membrane</location>
        <topology evidence="1">Single-pass membrane protein</topology>
    </subcellularLocation>
</comment>
<comment type="caution">
    <text evidence="6">The sequence shown here is derived from an EMBL/GenBank/DDBJ whole genome shotgun (WGS) entry which is preliminary data.</text>
</comment>
<keyword evidence="6" id="KW-0808">Transferase</keyword>
<dbReference type="PANTHER" id="PTHR33138:SF59">
    <property type="entry name" value="LEAF RUST 10 DISEASE-RESISTANCE LOCUS RECEPTOR-LIKE PROTEIN KINASE-LIKE 1.2"/>
    <property type="match status" value="1"/>
</dbReference>
<reference evidence="6 7" key="1">
    <citation type="journal article" date="2018" name="Nat. Genet.">
        <title>The Rosa genome provides new insights in the design of modern roses.</title>
        <authorList>
            <person name="Bendahmane M."/>
        </authorList>
    </citation>
    <scope>NUCLEOTIDE SEQUENCE [LARGE SCALE GENOMIC DNA]</scope>
    <source>
        <strain evidence="7">cv. Old Blush</strain>
    </source>
</reference>
<keyword evidence="2 4" id="KW-0732">Signal</keyword>
<feature type="signal peptide" evidence="4">
    <location>
        <begin position="1"/>
        <end position="29"/>
    </location>
</feature>
<evidence type="ECO:0000313" key="7">
    <source>
        <dbReference type="Proteomes" id="UP000238479"/>
    </source>
</evidence>
<keyword evidence="7" id="KW-1185">Reference proteome</keyword>
<dbReference type="OrthoDB" id="1146903at2759"/>
<gene>
    <name evidence="6" type="ORF">RchiOBHm_Chr4g0434131</name>
</gene>
<dbReference type="AlphaFoldDB" id="A0A2P6R1E6"/>
<dbReference type="GO" id="GO:0030247">
    <property type="term" value="F:polysaccharide binding"/>
    <property type="evidence" value="ECO:0007669"/>
    <property type="project" value="InterPro"/>
</dbReference>
<evidence type="ECO:0000259" key="5">
    <source>
        <dbReference type="Pfam" id="PF13947"/>
    </source>
</evidence>
<keyword evidence="6" id="KW-0675">Receptor</keyword>
<dbReference type="GO" id="GO:0016020">
    <property type="term" value="C:membrane"/>
    <property type="evidence" value="ECO:0007669"/>
    <property type="project" value="UniProtKB-SubCell"/>
</dbReference>
<dbReference type="EMBL" id="PDCK01000042">
    <property type="protein sequence ID" value="PRQ40260.1"/>
    <property type="molecule type" value="Genomic_DNA"/>
</dbReference>
<evidence type="ECO:0000256" key="2">
    <source>
        <dbReference type="ARBA" id="ARBA00022729"/>
    </source>
</evidence>
<protein>
    <submittedName>
        <fullName evidence="6">Putative wall-associated receptor kinase, galacturonan-binding domain-containing protein</fullName>
    </submittedName>
</protein>
<evidence type="ECO:0000256" key="3">
    <source>
        <dbReference type="SAM" id="Phobius"/>
    </source>
</evidence>
<keyword evidence="6" id="KW-0418">Kinase</keyword>
<dbReference type="Proteomes" id="UP000238479">
    <property type="component" value="Chromosome 4"/>
</dbReference>
<feature type="chain" id="PRO_5015133980" evidence="4">
    <location>
        <begin position="30"/>
        <end position="313"/>
    </location>
</feature>
<evidence type="ECO:0000256" key="4">
    <source>
        <dbReference type="SAM" id="SignalP"/>
    </source>
</evidence>
<keyword evidence="3" id="KW-0472">Membrane</keyword>
<dbReference type="STRING" id="74649.A0A2P6R1E6"/>
<dbReference type="Pfam" id="PF13947">
    <property type="entry name" value="GUB_WAK_bind"/>
    <property type="match status" value="1"/>
</dbReference>